<evidence type="ECO:0000313" key="1">
    <source>
        <dbReference type="EMBL" id="MDT1060316.1"/>
    </source>
</evidence>
<accession>A0ABU3E7X0</accession>
<dbReference type="RefSeq" id="WP_311757429.1">
    <property type="nucleotide sequence ID" value="NZ_JAVRQI010000001.1"/>
</dbReference>
<comment type="caution">
    <text evidence="1">The sequence shown here is derived from an EMBL/GenBank/DDBJ whole genome shotgun (WGS) entry which is preliminary data.</text>
</comment>
<evidence type="ECO:0000313" key="2">
    <source>
        <dbReference type="Proteomes" id="UP001251085"/>
    </source>
</evidence>
<sequence length="192" mass="21735">MTKPNKKEAERIARAQKRGMRPMAGDTISLLHRATLISDLVPNGLTILRCETIEPGGPHGVTLGHIRNGSSFDVRSYFYGSILDHSGPWLNAMHHTGMLFYDAFHGLVTKRSMTMRGELHQTMILGLRHREDADRAFDWLAREFVEPARLIADSREWKRFYRTVGKDEPCPGLTFPCTVRELVDYVGARVAA</sequence>
<proteinExistence type="predicted"/>
<gene>
    <name evidence="1" type="ORF">RM190_00520</name>
</gene>
<organism evidence="1 2">
    <name type="scientific">Paracoccus broussonetiae</name>
    <dbReference type="NCBI Taxonomy" id="3075834"/>
    <lineage>
        <taxon>Bacteria</taxon>
        <taxon>Pseudomonadati</taxon>
        <taxon>Pseudomonadota</taxon>
        <taxon>Alphaproteobacteria</taxon>
        <taxon>Rhodobacterales</taxon>
        <taxon>Paracoccaceae</taxon>
        <taxon>Paracoccus</taxon>
    </lineage>
</organism>
<reference evidence="2" key="1">
    <citation type="submission" date="2023-07" db="EMBL/GenBank/DDBJ databases">
        <title>Characterization of two Paracoccaceae strains isolated from Phycosphere and proposal of Xinfangfangia lacusdiani sp. nov.</title>
        <authorList>
            <person name="Deng Y."/>
            <person name="Zhang Y.Q."/>
        </authorList>
    </citation>
    <scope>NUCLEOTIDE SEQUENCE [LARGE SCALE GENOMIC DNA]</scope>
    <source>
        <strain evidence="2">CPCC 101403</strain>
    </source>
</reference>
<dbReference type="EMBL" id="JAVRQI010000001">
    <property type="protein sequence ID" value="MDT1060316.1"/>
    <property type="molecule type" value="Genomic_DNA"/>
</dbReference>
<protein>
    <submittedName>
        <fullName evidence="1">Uncharacterized protein</fullName>
    </submittedName>
</protein>
<dbReference type="Proteomes" id="UP001251085">
    <property type="component" value="Unassembled WGS sequence"/>
</dbReference>
<name>A0ABU3E7X0_9RHOB</name>
<keyword evidence="2" id="KW-1185">Reference proteome</keyword>